<comment type="similarity">
    <text evidence="2">Belongs to the methyl-accepting chemotaxis (MCP) protein family.</text>
</comment>
<dbReference type="InterPro" id="IPR004089">
    <property type="entry name" value="MCPsignal_dom"/>
</dbReference>
<dbReference type="EMBL" id="JAINWA010000001">
    <property type="protein sequence ID" value="MCD1653818.1"/>
    <property type="molecule type" value="Genomic_DNA"/>
</dbReference>
<dbReference type="PRINTS" id="PR00260">
    <property type="entry name" value="CHEMTRNSDUCR"/>
</dbReference>
<dbReference type="SUPFAM" id="SSF58104">
    <property type="entry name" value="Methyl-accepting chemotaxis protein (MCP) signaling domain"/>
    <property type="match status" value="1"/>
</dbReference>
<dbReference type="Gene3D" id="1.10.287.950">
    <property type="entry name" value="Methyl-accepting chemotaxis protein"/>
    <property type="match status" value="1"/>
</dbReference>
<evidence type="ECO:0000256" key="2">
    <source>
        <dbReference type="ARBA" id="ARBA00029447"/>
    </source>
</evidence>
<dbReference type="PANTHER" id="PTHR43531">
    <property type="entry name" value="PROTEIN ICFG"/>
    <property type="match status" value="1"/>
</dbReference>
<dbReference type="SMART" id="SM00283">
    <property type="entry name" value="MA"/>
    <property type="match status" value="1"/>
</dbReference>
<keyword evidence="3" id="KW-0807">Transducer</keyword>
<feature type="region of interest" description="Disordered" evidence="4">
    <location>
        <begin position="493"/>
        <end position="544"/>
    </location>
</feature>
<dbReference type="CDD" id="cd11386">
    <property type="entry name" value="MCP_signal"/>
    <property type="match status" value="1"/>
</dbReference>
<comment type="caution">
    <text evidence="7">The sequence shown here is derived from an EMBL/GenBank/DDBJ whole genome shotgun (WGS) entry which is preliminary data.</text>
</comment>
<sequence length="544" mass="58788">MKIGLSVKLILAFVGVAFITLVVGLVGYFGLNRAHESLNTLVEQSIPAITDLEIVMVKQQSLKAIVRTLTSPYLTDEDYARQLTNWEKQKGERRAALDNYEAVETTPEEDILYKKFLNLLDIQIADNVKYMEEIQRMRDAKVDPVVYAQRASALAISGAARSSFDNSINALQELVEYVKEYYGHELPRQAQNMIQTMIMVIVATIIGGFAIAILVGWLLASSITRPVVKIVNALSTGSDQIGNASSQLSVSSQQIASGASEQASGIEETTSSMEELGSMVKQNVENAKEASVLAAKTSEAATQGSAHMERMLVSMTEIGKAADDIKTVIDVIDDIAFQTNMLALNAAVEAARAGEAGMGFAVVADEVKNLANRSAASAKETAQMIKTTLQKTQEGQALTKELADIFKEILLNSGKSNEMTKEVETASRQQDEGISQVNKAIVQLDTVVQQNAAASEETASSAEELQSQVVSLNDVIENLSVLVLGGKAKIAGSRSADRESVRPATRKPARALTANKGDDRDSSRAVGKRIVFEDDPEYQDDIDS</sequence>
<dbReference type="PANTHER" id="PTHR43531:SF11">
    <property type="entry name" value="METHYL-ACCEPTING CHEMOTAXIS PROTEIN 3"/>
    <property type="match status" value="1"/>
</dbReference>
<dbReference type="GO" id="GO:0006935">
    <property type="term" value="P:chemotaxis"/>
    <property type="evidence" value="ECO:0007669"/>
    <property type="project" value="UniProtKB-KW"/>
</dbReference>
<evidence type="ECO:0000256" key="5">
    <source>
        <dbReference type="SAM" id="Phobius"/>
    </source>
</evidence>
<keyword evidence="8" id="KW-1185">Reference proteome</keyword>
<dbReference type="Proteomes" id="UP001198163">
    <property type="component" value="Unassembled WGS sequence"/>
</dbReference>
<dbReference type="Pfam" id="PF12729">
    <property type="entry name" value="4HB_MCP_1"/>
    <property type="match status" value="1"/>
</dbReference>
<dbReference type="InterPro" id="IPR004090">
    <property type="entry name" value="Chemotax_Me-accpt_rcpt"/>
</dbReference>
<dbReference type="AlphaFoldDB" id="A0AAE3JI41"/>
<reference evidence="7" key="1">
    <citation type="submission" date="2021-08" db="EMBL/GenBank/DDBJ databases">
        <title>Comparative analyses of Brucepasteria parasyntrophica and Teretinema zuelzerae.</title>
        <authorList>
            <person name="Song Y."/>
            <person name="Brune A."/>
        </authorList>
    </citation>
    <scope>NUCLEOTIDE SEQUENCE</scope>
    <source>
        <strain evidence="7">DSM 1903</strain>
    </source>
</reference>
<dbReference type="InterPro" id="IPR024478">
    <property type="entry name" value="HlyB_4HB_MCP"/>
</dbReference>
<dbReference type="RefSeq" id="WP_230753298.1">
    <property type="nucleotide sequence ID" value="NZ_JAINWA010000001.1"/>
</dbReference>
<evidence type="ECO:0000256" key="3">
    <source>
        <dbReference type="PROSITE-ProRule" id="PRU00284"/>
    </source>
</evidence>
<dbReference type="InterPro" id="IPR051310">
    <property type="entry name" value="MCP_chemotaxis"/>
</dbReference>
<keyword evidence="5" id="KW-0472">Membrane</keyword>
<protein>
    <submittedName>
        <fullName evidence="7">Methyl-accepting chemotaxis protein</fullName>
    </submittedName>
</protein>
<evidence type="ECO:0000313" key="8">
    <source>
        <dbReference type="Proteomes" id="UP001198163"/>
    </source>
</evidence>
<feature type="transmembrane region" description="Helical" evidence="5">
    <location>
        <begin position="198"/>
        <end position="220"/>
    </location>
</feature>
<dbReference type="GO" id="GO:0005886">
    <property type="term" value="C:plasma membrane"/>
    <property type="evidence" value="ECO:0007669"/>
    <property type="project" value="TreeGrafter"/>
</dbReference>
<keyword evidence="5" id="KW-1133">Transmembrane helix</keyword>
<gene>
    <name evidence="7" type="ORF">K7J14_03775</name>
</gene>
<dbReference type="Pfam" id="PF00015">
    <property type="entry name" value="MCPsignal"/>
    <property type="match status" value="1"/>
</dbReference>
<dbReference type="GO" id="GO:0004888">
    <property type="term" value="F:transmembrane signaling receptor activity"/>
    <property type="evidence" value="ECO:0007669"/>
    <property type="project" value="InterPro"/>
</dbReference>
<feature type="domain" description="Methyl-accepting transducer" evidence="6">
    <location>
        <begin position="237"/>
        <end position="466"/>
    </location>
</feature>
<accession>A0AAE3JI41</accession>
<dbReference type="PROSITE" id="PS50111">
    <property type="entry name" value="CHEMOTAXIS_TRANSDUC_2"/>
    <property type="match status" value="1"/>
</dbReference>
<dbReference type="GO" id="GO:0007165">
    <property type="term" value="P:signal transduction"/>
    <property type="evidence" value="ECO:0007669"/>
    <property type="project" value="UniProtKB-KW"/>
</dbReference>
<evidence type="ECO:0000256" key="1">
    <source>
        <dbReference type="ARBA" id="ARBA00022500"/>
    </source>
</evidence>
<keyword evidence="5" id="KW-0812">Transmembrane</keyword>
<keyword evidence="1" id="KW-0145">Chemotaxis</keyword>
<feature type="compositionally biased region" description="Acidic residues" evidence="4">
    <location>
        <begin position="533"/>
        <end position="544"/>
    </location>
</feature>
<evidence type="ECO:0000259" key="6">
    <source>
        <dbReference type="PROSITE" id="PS50111"/>
    </source>
</evidence>
<evidence type="ECO:0000256" key="4">
    <source>
        <dbReference type="SAM" id="MobiDB-lite"/>
    </source>
</evidence>
<organism evidence="7 8">
    <name type="scientific">Teretinema zuelzerae</name>
    <dbReference type="NCBI Taxonomy" id="156"/>
    <lineage>
        <taxon>Bacteria</taxon>
        <taxon>Pseudomonadati</taxon>
        <taxon>Spirochaetota</taxon>
        <taxon>Spirochaetia</taxon>
        <taxon>Spirochaetales</taxon>
        <taxon>Treponemataceae</taxon>
        <taxon>Teretinema</taxon>
    </lineage>
</organism>
<name>A0AAE3JI41_9SPIR</name>
<proteinExistence type="inferred from homology"/>
<evidence type="ECO:0000313" key="7">
    <source>
        <dbReference type="EMBL" id="MCD1653818.1"/>
    </source>
</evidence>
<feature type="transmembrane region" description="Helical" evidence="5">
    <location>
        <begin position="6"/>
        <end position="31"/>
    </location>
</feature>